<protein>
    <submittedName>
        <fullName evidence="6">Type II toxin-antitoxin system VapC family toxin</fullName>
    </submittedName>
</protein>
<keyword evidence="7" id="KW-1185">Reference proteome</keyword>
<keyword evidence="2" id="KW-0479">Metal-binding</keyword>
<evidence type="ECO:0000313" key="6">
    <source>
        <dbReference type="EMBL" id="MDU0325230.1"/>
    </source>
</evidence>
<keyword evidence="1" id="KW-0540">Nuclease</keyword>
<dbReference type="InterPro" id="IPR052919">
    <property type="entry name" value="TA_system_RNase"/>
</dbReference>
<dbReference type="CDD" id="cd09872">
    <property type="entry name" value="PIN_Sll0205-like"/>
    <property type="match status" value="1"/>
</dbReference>
<dbReference type="PANTHER" id="PTHR36173:SF2">
    <property type="entry name" value="RIBONUCLEASE VAPC16"/>
    <property type="match status" value="1"/>
</dbReference>
<dbReference type="PANTHER" id="PTHR36173">
    <property type="entry name" value="RIBONUCLEASE VAPC16-RELATED"/>
    <property type="match status" value="1"/>
</dbReference>
<evidence type="ECO:0000256" key="3">
    <source>
        <dbReference type="ARBA" id="ARBA00022801"/>
    </source>
</evidence>
<accession>A0ABU3RQR1</accession>
<evidence type="ECO:0000313" key="7">
    <source>
        <dbReference type="Proteomes" id="UP001256673"/>
    </source>
</evidence>
<keyword evidence="4" id="KW-0460">Magnesium</keyword>
<dbReference type="SUPFAM" id="SSF88723">
    <property type="entry name" value="PIN domain-like"/>
    <property type="match status" value="1"/>
</dbReference>
<proteinExistence type="predicted"/>
<dbReference type="InterPro" id="IPR002716">
    <property type="entry name" value="PIN_dom"/>
</dbReference>
<dbReference type="Gene3D" id="3.40.50.1010">
    <property type="entry name" value="5'-nuclease"/>
    <property type="match status" value="1"/>
</dbReference>
<gene>
    <name evidence="6" type="ORF">RWH43_00540</name>
</gene>
<dbReference type="EMBL" id="JAWDIU010000001">
    <property type="protein sequence ID" value="MDU0325230.1"/>
    <property type="molecule type" value="Genomic_DNA"/>
</dbReference>
<evidence type="ECO:0000259" key="5">
    <source>
        <dbReference type="Pfam" id="PF01850"/>
    </source>
</evidence>
<sequence>MRYLLDTHTLLWALTAPDRLGPASSTILADPSSTIVVSAASAWEISTKQRIGKLPHADALVGGYARHLDRLGAERLPIDETHALLAGALQWDHRDPFDRMLAAQAMVESLTLLSSDDAFSRLAGLAVQW</sequence>
<evidence type="ECO:0000256" key="2">
    <source>
        <dbReference type="ARBA" id="ARBA00022723"/>
    </source>
</evidence>
<reference evidence="6 7" key="1">
    <citation type="submission" date="2023-09" db="EMBL/GenBank/DDBJ databases">
        <title>Microbacterium fusihabitans sp. nov., Microbacterium phycihabitans sp. nov., and Microbacterium cervinum sp. nov., isolated from dried seaweeds of beach.</title>
        <authorList>
            <person name="Lee S.D."/>
        </authorList>
    </citation>
    <scope>NUCLEOTIDE SEQUENCE [LARGE SCALE GENOMIC DNA]</scope>
    <source>
        <strain evidence="6 7">KSW2-21</strain>
    </source>
</reference>
<dbReference type="InterPro" id="IPR029060">
    <property type="entry name" value="PIN-like_dom_sf"/>
</dbReference>
<name>A0ABU3RQR1_9MICO</name>
<evidence type="ECO:0000256" key="1">
    <source>
        <dbReference type="ARBA" id="ARBA00022722"/>
    </source>
</evidence>
<feature type="domain" description="PIN" evidence="5">
    <location>
        <begin position="3"/>
        <end position="124"/>
    </location>
</feature>
<comment type="caution">
    <text evidence="6">The sequence shown here is derived from an EMBL/GenBank/DDBJ whole genome shotgun (WGS) entry which is preliminary data.</text>
</comment>
<organism evidence="6 7">
    <name type="scientific">Microbacterium algihabitans</name>
    <dbReference type="NCBI Taxonomy" id="3075992"/>
    <lineage>
        <taxon>Bacteria</taxon>
        <taxon>Bacillati</taxon>
        <taxon>Actinomycetota</taxon>
        <taxon>Actinomycetes</taxon>
        <taxon>Micrococcales</taxon>
        <taxon>Microbacteriaceae</taxon>
        <taxon>Microbacterium</taxon>
    </lineage>
</organism>
<evidence type="ECO:0000256" key="4">
    <source>
        <dbReference type="ARBA" id="ARBA00022842"/>
    </source>
</evidence>
<dbReference type="Proteomes" id="UP001256673">
    <property type="component" value="Unassembled WGS sequence"/>
</dbReference>
<dbReference type="RefSeq" id="WP_230704371.1">
    <property type="nucleotide sequence ID" value="NZ_JAWDIU010000001.1"/>
</dbReference>
<dbReference type="InterPro" id="IPR041705">
    <property type="entry name" value="PIN_Sll0205"/>
</dbReference>
<keyword evidence="3" id="KW-0378">Hydrolase</keyword>
<dbReference type="Pfam" id="PF01850">
    <property type="entry name" value="PIN"/>
    <property type="match status" value="1"/>
</dbReference>